<reference evidence="2" key="1">
    <citation type="submission" date="2014-05" db="EMBL/GenBank/DDBJ databases">
        <authorList>
            <person name="Chronopoulou M."/>
        </authorList>
    </citation>
    <scope>NUCLEOTIDE SEQUENCE</scope>
    <source>
        <tissue evidence="2">Whole organism</tissue>
    </source>
</reference>
<evidence type="ECO:0000256" key="1">
    <source>
        <dbReference type="SAM" id="Phobius"/>
    </source>
</evidence>
<dbReference type="EMBL" id="HACA01001085">
    <property type="protein sequence ID" value="CDW18446.1"/>
    <property type="molecule type" value="Transcribed_RNA"/>
</dbReference>
<accession>A0A0K2SYX1</accession>
<evidence type="ECO:0000313" key="2">
    <source>
        <dbReference type="EMBL" id="CDW18446.1"/>
    </source>
</evidence>
<name>A0A0K2SYX1_LEPSM</name>
<keyword evidence="1" id="KW-0812">Transmembrane</keyword>
<feature type="non-terminal residue" evidence="2">
    <location>
        <position position="1"/>
    </location>
</feature>
<proteinExistence type="predicted"/>
<keyword evidence="1" id="KW-1133">Transmembrane helix</keyword>
<protein>
    <submittedName>
        <fullName evidence="2">Uncharacterized protein</fullName>
    </submittedName>
</protein>
<sequence length="73" mass="8205">KTSKSIIRSISLLNILLINTYVILSKIRIKQADENHISILNNDTICICSPFSLHAFFSTILSTLPIIYTIISI</sequence>
<organism evidence="2">
    <name type="scientific">Lepeophtheirus salmonis</name>
    <name type="common">Salmon louse</name>
    <name type="synonym">Caligus salmonis</name>
    <dbReference type="NCBI Taxonomy" id="72036"/>
    <lineage>
        <taxon>Eukaryota</taxon>
        <taxon>Metazoa</taxon>
        <taxon>Ecdysozoa</taxon>
        <taxon>Arthropoda</taxon>
        <taxon>Crustacea</taxon>
        <taxon>Multicrustacea</taxon>
        <taxon>Hexanauplia</taxon>
        <taxon>Copepoda</taxon>
        <taxon>Siphonostomatoida</taxon>
        <taxon>Caligidae</taxon>
        <taxon>Lepeophtheirus</taxon>
    </lineage>
</organism>
<feature type="transmembrane region" description="Helical" evidence="1">
    <location>
        <begin position="45"/>
        <end position="71"/>
    </location>
</feature>
<feature type="transmembrane region" description="Helical" evidence="1">
    <location>
        <begin position="6"/>
        <end position="24"/>
    </location>
</feature>
<dbReference type="AlphaFoldDB" id="A0A0K2SYX1"/>
<keyword evidence="1" id="KW-0472">Membrane</keyword>